<dbReference type="NCBIfam" id="TIGR01007">
    <property type="entry name" value="eps_fam"/>
    <property type="match status" value="1"/>
</dbReference>
<organism evidence="12 13">
    <name type="scientific">Gordonia jacobaea</name>
    <dbReference type="NCBI Taxonomy" id="122202"/>
    <lineage>
        <taxon>Bacteria</taxon>
        <taxon>Bacillati</taxon>
        <taxon>Actinomycetota</taxon>
        <taxon>Actinomycetes</taxon>
        <taxon>Mycobacteriales</taxon>
        <taxon>Gordoniaceae</taxon>
        <taxon>Gordonia</taxon>
    </lineage>
</organism>
<accession>A0ABR5I7L2</accession>
<dbReference type="InterPro" id="IPR033756">
    <property type="entry name" value="YlxH/NBP35"/>
</dbReference>
<evidence type="ECO:0000256" key="5">
    <source>
        <dbReference type="ARBA" id="ARBA00022741"/>
    </source>
</evidence>
<evidence type="ECO:0000256" key="7">
    <source>
        <dbReference type="ARBA" id="ARBA00022989"/>
    </source>
</evidence>
<feature type="region of interest" description="Disordered" evidence="9">
    <location>
        <begin position="439"/>
        <end position="458"/>
    </location>
</feature>
<keyword evidence="3" id="KW-1003">Cell membrane</keyword>
<dbReference type="InterPro" id="IPR027417">
    <property type="entry name" value="P-loop_NTPase"/>
</dbReference>
<evidence type="ECO:0000313" key="12">
    <source>
        <dbReference type="EMBL" id="KNA89593.1"/>
    </source>
</evidence>
<keyword evidence="6" id="KW-0067">ATP-binding</keyword>
<evidence type="ECO:0000259" key="11">
    <source>
        <dbReference type="Pfam" id="PF02706"/>
    </source>
</evidence>
<evidence type="ECO:0000313" key="13">
    <source>
        <dbReference type="Proteomes" id="UP000037247"/>
    </source>
</evidence>
<dbReference type="Pfam" id="PF10609">
    <property type="entry name" value="ParA"/>
    <property type="match status" value="1"/>
</dbReference>
<dbReference type="EMBL" id="LDTZ01000024">
    <property type="protein sequence ID" value="KNA89593.1"/>
    <property type="molecule type" value="Genomic_DNA"/>
</dbReference>
<evidence type="ECO:0000256" key="1">
    <source>
        <dbReference type="ARBA" id="ARBA00004651"/>
    </source>
</evidence>
<keyword evidence="8 10" id="KW-0472">Membrane</keyword>
<keyword evidence="5" id="KW-0547">Nucleotide-binding</keyword>
<feature type="compositionally biased region" description="Low complexity" evidence="9">
    <location>
        <begin position="443"/>
        <end position="458"/>
    </location>
</feature>
<dbReference type="Gene3D" id="3.40.50.300">
    <property type="entry name" value="P-loop containing nucleotide triphosphate hydrolases"/>
    <property type="match status" value="1"/>
</dbReference>
<dbReference type="InterPro" id="IPR005702">
    <property type="entry name" value="Wzc-like_C"/>
</dbReference>
<evidence type="ECO:0000256" key="4">
    <source>
        <dbReference type="ARBA" id="ARBA00022692"/>
    </source>
</evidence>
<comment type="similarity">
    <text evidence="2">Belongs to the CpsC/CapA family.</text>
</comment>
<evidence type="ECO:0000256" key="6">
    <source>
        <dbReference type="ARBA" id="ARBA00022840"/>
    </source>
</evidence>
<dbReference type="SUPFAM" id="SSF52540">
    <property type="entry name" value="P-loop containing nucleoside triphosphate hydrolases"/>
    <property type="match status" value="1"/>
</dbReference>
<protein>
    <recommendedName>
        <fullName evidence="11">Polysaccharide chain length determinant N-terminal domain-containing protein</fullName>
    </recommendedName>
</protein>
<evidence type="ECO:0000256" key="10">
    <source>
        <dbReference type="SAM" id="Phobius"/>
    </source>
</evidence>
<dbReference type="InterPro" id="IPR003856">
    <property type="entry name" value="LPS_length_determ_N"/>
</dbReference>
<feature type="domain" description="Polysaccharide chain length determinant N-terminal" evidence="11">
    <location>
        <begin position="6"/>
        <end position="83"/>
    </location>
</feature>
<evidence type="ECO:0000256" key="8">
    <source>
        <dbReference type="ARBA" id="ARBA00023136"/>
    </source>
</evidence>
<evidence type="ECO:0000256" key="2">
    <source>
        <dbReference type="ARBA" id="ARBA00006683"/>
    </source>
</evidence>
<dbReference type="InterPro" id="IPR050445">
    <property type="entry name" value="Bact_polysacc_biosynth/exp"/>
</dbReference>
<gene>
    <name evidence="12" type="ORF">ABW18_20425</name>
</gene>
<comment type="caution">
    <text evidence="12">The sequence shown here is derived from an EMBL/GenBank/DDBJ whole genome shotgun (WGS) entry which is preliminary data.</text>
</comment>
<evidence type="ECO:0000256" key="3">
    <source>
        <dbReference type="ARBA" id="ARBA00022475"/>
    </source>
</evidence>
<dbReference type="PANTHER" id="PTHR32309">
    <property type="entry name" value="TYROSINE-PROTEIN KINASE"/>
    <property type="match status" value="1"/>
</dbReference>
<keyword evidence="13" id="KW-1185">Reference proteome</keyword>
<dbReference type="PANTHER" id="PTHR32309:SF13">
    <property type="entry name" value="FERRIC ENTEROBACTIN TRANSPORT PROTEIN FEPE"/>
    <property type="match status" value="1"/>
</dbReference>
<feature type="transmembrane region" description="Helical" evidence="10">
    <location>
        <begin position="12"/>
        <end position="32"/>
    </location>
</feature>
<comment type="subcellular location">
    <subcellularLocation>
        <location evidence="1">Cell membrane</location>
        <topology evidence="1">Multi-pass membrane protein</topology>
    </subcellularLocation>
</comment>
<keyword evidence="4 10" id="KW-0812">Transmembrane</keyword>
<keyword evidence="7 10" id="KW-1133">Transmembrane helix</keyword>
<proteinExistence type="inferred from homology"/>
<dbReference type="CDD" id="cd05387">
    <property type="entry name" value="BY-kinase"/>
    <property type="match status" value="1"/>
</dbReference>
<dbReference type="Pfam" id="PF02706">
    <property type="entry name" value="Wzz"/>
    <property type="match status" value="1"/>
</dbReference>
<name>A0ABR5I7L2_9ACTN</name>
<dbReference type="Proteomes" id="UP000037247">
    <property type="component" value="Unassembled WGS sequence"/>
</dbReference>
<sequence>MQRWARSVLRYWWWIALFSLAGGIVGLGIGMIQTPTYSATATVYVTSGSDANSQSAYQGSLASQQRVTSYTRLATSDAIVSSALARIGSPLSVEDAQRDLEATATPATVLMSITARNPNPEIAASLANGVASALADYVRDLEKPSDGGDALAKVTLVSPATVPSAPVSLKSWQFCGLGILAGGLLGLFVCWVRDLFDSRVRSAAEVEAIVGAATVAELPFDAELDGTGVANLAEGGNLLAEACRKLRSNLAFIGVDSPLRTIVVSSGSAGEGKTTVSVGLALSLVEAGFSVVVVDADLRRPRVARVLGVNGAIGLTTYLRGDVSLADALQATDFAGLSVMSAGEIPPNPSEMLGSEAAESCIADLQREFDFVILDSAPLLPVSDSLVLAHRTDGLLLVVRSGVTTSHALERVVKTLNVANLSVLGTVMNSVEASSGYYDKYSQDTSDSSGRSSLSSRD</sequence>
<evidence type="ECO:0000256" key="9">
    <source>
        <dbReference type="SAM" id="MobiDB-lite"/>
    </source>
</evidence>
<reference evidence="12 13" key="1">
    <citation type="submission" date="2015-05" db="EMBL/GenBank/DDBJ databases">
        <title>Draft genome sequence of the bacterium Gordonia jacobaea a new member of the Gordonia genus.</title>
        <authorList>
            <person name="Jimenez-Galisteo G."/>
            <person name="Dominguez A."/>
            <person name="Munoz E."/>
            <person name="Vinas M."/>
        </authorList>
    </citation>
    <scope>NUCLEOTIDE SEQUENCE [LARGE SCALE GENOMIC DNA]</scope>
    <source>
        <strain evidence="13">mv1</strain>
    </source>
</reference>